<keyword evidence="1 4" id="KW-0808">Transferase</keyword>
<feature type="domain" description="Glycosyltransferase subfamily 4-like N-terminal" evidence="3">
    <location>
        <begin position="145"/>
        <end position="247"/>
    </location>
</feature>
<dbReference type="PANTHER" id="PTHR46401:SF2">
    <property type="entry name" value="GLYCOSYLTRANSFERASE WBBK-RELATED"/>
    <property type="match status" value="1"/>
</dbReference>
<dbReference type="PANTHER" id="PTHR46401">
    <property type="entry name" value="GLYCOSYLTRANSFERASE WBBK-RELATED"/>
    <property type="match status" value="1"/>
</dbReference>
<accession>A0A1T5M6T2</accession>
<dbReference type="GO" id="GO:0009103">
    <property type="term" value="P:lipopolysaccharide biosynthetic process"/>
    <property type="evidence" value="ECO:0007669"/>
    <property type="project" value="TreeGrafter"/>
</dbReference>
<evidence type="ECO:0000313" key="5">
    <source>
        <dbReference type="Proteomes" id="UP000190961"/>
    </source>
</evidence>
<gene>
    <name evidence="4" type="ORF">SAMN05660236_4604</name>
</gene>
<dbReference type="Gene3D" id="3.40.50.2000">
    <property type="entry name" value="Glycogen Phosphorylase B"/>
    <property type="match status" value="2"/>
</dbReference>
<dbReference type="SUPFAM" id="SSF53756">
    <property type="entry name" value="UDP-Glycosyltransferase/glycogen phosphorylase"/>
    <property type="match status" value="1"/>
</dbReference>
<dbReference type="Proteomes" id="UP000190961">
    <property type="component" value="Unassembled WGS sequence"/>
</dbReference>
<organism evidence="4 5">
    <name type="scientific">Ohtaekwangia koreensis</name>
    <dbReference type="NCBI Taxonomy" id="688867"/>
    <lineage>
        <taxon>Bacteria</taxon>
        <taxon>Pseudomonadati</taxon>
        <taxon>Bacteroidota</taxon>
        <taxon>Cytophagia</taxon>
        <taxon>Cytophagales</taxon>
        <taxon>Fulvivirgaceae</taxon>
        <taxon>Ohtaekwangia</taxon>
    </lineage>
</organism>
<dbReference type="Pfam" id="PF13439">
    <property type="entry name" value="Glyco_transf_4"/>
    <property type="match status" value="1"/>
</dbReference>
<dbReference type="Pfam" id="PF00534">
    <property type="entry name" value="Glycos_transf_1"/>
    <property type="match status" value="1"/>
</dbReference>
<name>A0A1T5M6T2_9BACT</name>
<dbReference type="RefSeq" id="WP_221408976.1">
    <property type="nucleotide sequence ID" value="NZ_FUZU01000003.1"/>
</dbReference>
<dbReference type="EMBL" id="FUZU01000003">
    <property type="protein sequence ID" value="SKC83952.1"/>
    <property type="molecule type" value="Genomic_DNA"/>
</dbReference>
<evidence type="ECO:0000259" key="2">
    <source>
        <dbReference type="Pfam" id="PF00534"/>
    </source>
</evidence>
<dbReference type="AlphaFoldDB" id="A0A1T5M6T2"/>
<protein>
    <submittedName>
        <fullName evidence="4">Glycosyltransferase involved in cell wall bisynthesis</fullName>
    </submittedName>
</protein>
<dbReference type="InterPro" id="IPR001296">
    <property type="entry name" value="Glyco_trans_1"/>
</dbReference>
<evidence type="ECO:0000313" key="4">
    <source>
        <dbReference type="EMBL" id="SKC83952.1"/>
    </source>
</evidence>
<dbReference type="InterPro" id="IPR028098">
    <property type="entry name" value="Glyco_trans_4-like_N"/>
</dbReference>
<dbReference type="CDD" id="cd03801">
    <property type="entry name" value="GT4_PimA-like"/>
    <property type="match status" value="1"/>
</dbReference>
<feature type="domain" description="Glycosyl transferase family 1" evidence="2">
    <location>
        <begin position="250"/>
        <end position="413"/>
    </location>
</feature>
<dbReference type="STRING" id="688867.SAMN05660236_4604"/>
<reference evidence="4 5" key="1">
    <citation type="submission" date="2017-02" db="EMBL/GenBank/DDBJ databases">
        <authorList>
            <person name="Peterson S.W."/>
        </authorList>
    </citation>
    <scope>NUCLEOTIDE SEQUENCE [LARGE SCALE GENOMIC DNA]</scope>
    <source>
        <strain evidence="4 5">DSM 25262</strain>
    </source>
</reference>
<sequence>MTVLMFGWEFPPHISGGLGTACLGLTQSLMEENAKILFVVPRAHGDERIELINASDVLVGATKEEVDSVIPPVKGEGQSIKITVASTLAPYTDVEQWQQSSTVEKWNYEFPATTIKEVVTKGGKRYEFTGTYGPALLDEVQRYSEVAAELTKQYTFDVIHAHDWLTYPAGIEAKRSSNKPLIVHVHATEFDRAGEKNIDKRVFDIEYQGMQEADLVIAVSQWTKDIVVSKYKINGAKVKVVHNGIVPQEETDFSVLPKISEHIVTFLGRITYQKGPQYFIEAARKVLLHFPDAHFIMAGSGDLLPAMMERVAQLRISSHFHFTGFLKEKQIHQVWSVSNVYVMPSVSEPFGITPLEAIQAGVPVIVSNQSGIAEVMDHAIKADFWDTDALANAIIGVLKHKALSRSLQASGKKQIETLTWSQAAKKINDLYHELQSIKQIEAISEPVFSGTPTKAPAKIPVF</sequence>
<proteinExistence type="predicted"/>
<evidence type="ECO:0000256" key="1">
    <source>
        <dbReference type="ARBA" id="ARBA00022679"/>
    </source>
</evidence>
<keyword evidence="5" id="KW-1185">Reference proteome</keyword>
<evidence type="ECO:0000259" key="3">
    <source>
        <dbReference type="Pfam" id="PF13439"/>
    </source>
</evidence>
<dbReference type="GO" id="GO:0016757">
    <property type="term" value="F:glycosyltransferase activity"/>
    <property type="evidence" value="ECO:0007669"/>
    <property type="project" value="InterPro"/>
</dbReference>